<sequence length="72" mass="8204">MPVRLKKLIGTFLLVTLVIVYAVFATIIAVAQLGNSPAWVHLLYFFVTGILWVLPAMGIIWWMAQPPRPKRR</sequence>
<comment type="caution">
    <text evidence="1">The sequence shown here is derived from an EMBL/GenBank/DDBJ whole genome shotgun (WGS) entry which is preliminary data.</text>
</comment>
<accession>A0A256FH50</accession>
<protein>
    <recommendedName>
        <fullName evidence="3">DUF2842 domain-containing protein</fullName>
    </recommendedName>
</protein>
<gene>
    <name evidence="1" type="ORF">CEV32_0149</name>
</gene>
<dbReference type="Pfam" id="PF11003">
    <property type="entry name" value="DUF2842"/>
    <property type="match status" value="1"/>
</dbReference>
<evidence type="ECO:0008006" key="3">
    <source>
        <dbReference type="Google" id="ProtNLM"/>
    </source>
</evidence>
<evidence type="ECO:0000313" key="2">
    <source>
        <dbReference type="Proteomes" id="UP000216345"/>
    </source>
</evidence>
<reference evidence="1 2" key="1">
    <citation type="submission" date="2017-07" db="EMBL/GenBank/DDBJ databases">
        <title>Phylogenetic study on the rhizospheric bacterium Ochrobactrum sp. A44.</title>
        <authorList>
            <person name="Krzyzanowska D.M."/>
            <person name="Ossowicki A."/>
            <person name="Rajewska M."/>
            <person name="Maciag T."/>
            <person name="Kaczynski Z."/>
            <person name="Czerwicka M."/>
            <person name="Jafra S."/>
        </authorList>
    </citation>
    <scope>NUCLEOTIDE SEQUENCE [LARGE SCALE GENOMIC DNA]</scope>
    <source>
        <strain evidence="1 2">PR17</strain>
    </source>
</reference>
<dbReference type="InterPro" id="IPR021265">
    <property type="entry name" value="DUF2842"/>
</dbReference>
<proteinExistence type="predicted"/>
<dbReference type="Proteomes" id="UP000216345">
    <property type="component" value="Unassembled WGS sequence"/>
</dbReference>
<keyword evidence="2" id="KW-1185">Reference proteome</keyword>
<organism evidence="1 2">
    <name type="scientific">Brucella rhizosphaerae</name>
    <dbReference type="NCBI Taxonomy" id="571254"/>
    <lineage>
        <taxon>Bacteria</taxon>
        <taxon>Pseudomonadati</taxon>
        <taxon>Pseudomonadota</taxon>
        <taxon>Alphaproteobacteria</taxon>
        <taxon>Hyphomicrobiales</taxon>
        <taxon>Brucellaceae</taxon>
        <taxon>Brucella/Ochrobactrum group</taxon>
        <taxon>Brucella</taxon>
    </lineage>
</organism>
<name>A0A256FH50_9HYPH</name>
<dbReference type="AlphaFoldDB" id="A0A256FH50"/>
<dbReference type="eggNOG" id="ENOG50339JI">
    <property type="taxonomic scope" value="Bacteria"/>
</dbReference>
<dbReference type="OrthoDB" id="7510023at2"/>
<dbReference type="EMBL" id="NNRK01000026">
    <property type="protein sequence ID" value="OYR14153.1"/>
    <property type="molecule type" value="Genomic_DNA"/>
</dbReference>
<dbReference type="RefSeq" id="WP_094576751.1">
    <property type="nucleotide sequence ID" value="NZ_JBHEEL010000001.1"/>
</dbReference>
<evidence type="ECO:0000313" key="1">
    <source>
        <dbReference type="EMBL" id="OYR14153.1"/>
    </source>
</evidence>